<dbReference type="EMBL" id="CAFBNA010000183">
    <property type="protein sequence ID" value="CAB4948774.1"/>
    <property type="molecule type" value="Genomic_DNA"/>
</dbReference>
<sequence>MSREGSETGHDERVLALHMNTRSAIKHSAAHDHGPIVTKVGMAVGTRGALPAHCDKGEHDVITRSEATHVGTDSFNDARTFVASDPGIAAVRHVSGDEVFVGMAKARCNISH</sequence>
<reference evidence="1" key="1">
    <citation type="submission" date="2020-05" db="EMBL/GenBank/DDBJ databases">
        <authorList>
            <person name="Chiriac C."/>
            <person name="Salcher M."/>
            <person name="Ghai R."/>
            <person name="Kavagutti S V."/>
        </authorList>
    </citation>
    <scope>NUCLEOTIDE SEQUENCE</scope>
</reference>
<dbReference type="AlphaFoldDB" id="A0A6J7K330"/>
<protein>
    <submittedName>
        <fullName evidence="1">Unannotated protein</fullName>
    </submittedName>
</protein>
<dbReference type="AntiFam" id="ANF00088">
    <property type="entry name" value="Shadow ORF (opposite Fdh)"/>
</dbReference>
<name>A0A6J7K330_9ZZZZ</name>
<accession>A0A6J7K330</accession>
<proteinExistence type="predicted"/>
<evidence type="ECO:0000313" key="1">
    <source>
        <dbReference type="EMBL" id="CAB4948774.1"/>
    </source>
</evidence>
<organism evidence="1">
    <name type="scientific">freshwater metagenome</name>
    <dbReference type="NCBI Taxonomy" id="449393"/>
    <lineage>
        <taxon>unclassified sequences</taxon>
        <taxon>metagenomes</taxon>
        <taxon>ecological metagenomes</taxon>
    </lineage>
</organism>
<gene>
    <name evidence="1" type="ORF">UFOPK3708_01872</name>
</gene>